<keyword evidence="2" id="KW-1185">Reference proteome</keyword>
<sequence length="61" mass="6704">MHILLARNNTCRNPYAARDNMPATIVNADRIVVAADKGIAEQGIRQDLLASSGIYSRLHRA</sequence>
<accession>A0ABX3JWE4</accession>
<dbReference type="EMBL" id="MRVI01000001">
    <property type="protein sequence ID" value="OOC61985.1"/>
    <property type="molecule type" value="Genomic_DNA"/>
</dbReference>
<gene>
    <name evidence="1" type="ORF">BBD40_09035</name>
</gene>
<dbReference type="Proteomes" id="UP000189059">
    <property type="component" value="Unassembled WGS sequence"/>
</dbReference>
<name>A0ABX3JWE4_9BACL</name>
<comment type="caution">
    <text evidence="1">The sequence shown here is derived from an EMBL/GenBank/DDBJ whole genome shotgun (WGS) entry which is preliminary data.</text>
</comment>
<protein>
    <submittedName>
        <fullName evidence="1">Uncharacterized protein</fullName>
    </submittedName>
</protein>
<evidence type="ECO:0000313" key="2">
    <source>
        <dbReference type="Proteomes" id="UP000189059"/>
    </source>
</evidence>
<reference evidence="1 2" key="1">
    <citation type="submission" date="2016-12" db="EMBL/GenBank/DDBJ databases">
        <title>Genome sequencing and description of Paenibacillus sp. nov. from high altitude lake in the Indian Trans- Himalayas.</title>
        <authorList>
            <person name="Kiran S."/>
            <person name="Swarnkar M.K."/>
            <person name="Rana A."/>
            <person name="Tewari R."/>
            <person name="Gulati A."/>
        </authorList>
    </citation>
    <scope>NUCLEOTIDE SEQUENCE [LARGE SCALE GENOMIC DNA]</scope>
    <source>
        <strain evidence="1 2">IHBB 9951</strain>
    </source>
</reference>
<proteinExistence type="predicted"/>
<evidence type="ECO:0000313" key="1">
    <source>
        <dbReference type="EMBL" id="OOC61985.1"/>
    </source>
</evidence>
<organism evidence="1 2">
    <name type="scientific">Paenibacillus ihbetae</name>
    <dbReference type="NCBI Taxonomy" id="1870820"/>
    <lineage>
        <taxon>Bacteria</taxon>
        <taxon>Bacillati</taxon>
        <taxon>Bacillota</taxon>
        <taxon>Bacilli</taxon>
        <taxon>Bacillales</taxon>
        <taxon>Paenibacillaceae</taxon>
        <taxon>Paenibacillus</taxon>
    </lineage>
</organism>